<protein>
    <submittedName>
        <fullName evidence="1">Uncharacterized protein</fullName>
    </submittedName>
</protein>
<evidence type="ECO:0000313" key="1">
    <source>
        <dbReference type="EMBL" id="KAK8600464.1"/>
    </source>
</evidence>
<dbReference type="Proteomes" id="UP001472677">
    <property type="component" value="Unassembled WGS sequence"/>
</dbReference>
<sequence length="103" mass="11748">MPDTRNISKCCTMDLDRRNTGRQFTSAVKLGYGKKTFNIGQEQGEGANHVWPRIILSRMLDGARTITALNEPTYYYFLTVIHATIVVHIKNGNKLDRFINTTK</sequence>
<organism evidence="1 2">
    <name type="scientific">Hibiscus sabdariffa</name>
    <name type="common">roselle</name>
    <dbReference type="NCBI Taxonomy" id="183260"/>
    <lineage>
        <taxon>Eukaryota</taxon>
        <taxon>Viridiplantae</taxon>
        <taxon>Streptophyta</taxon>
        <taxon>Embryophyta</taxon>
        <taxon>Tracheophyta</taxon>
        <taxon>Spermatophyta</taxon>
        <taxon>Magnoliopsida</taxon>
        <taxon>eudicotyledons</taxon>
        <taxon>Gunneridae</taxon>
        <taxon>Pentapetalae</taxon>
        <taxon>rosids</taxon>
        <taxon>malvids</taxon>
        <taxon>Malvales</taxon>
        <taxon>Malvaceae</taxon>
        <taxon>Malvoideae</taxon>
        <taxon>Hibiscus</taxon>
    </lineage>
</organism>
<keyword evidence="2" id="KW-1185">Reference proteome</keyword>
<gene>
    <name evidence="1" type="ORF">V6N12_050318</name>
</gene>
<comment type="caution">
    <text evidence="1">The sequence shown here is derived from an EMBL/GenBank/DDBJ whole genome shotgun (WGS) entry which is preliminary data.</text>
</comment>
<proteinExistence type="predicted"/>
<dbReference type="EMBL" id="JBBPBM010000001">
    <property type="protein sequence ID" value="KAK8600464.1"/>
    <property type="molecule type" value="Genomic_DNA"/>
</dbReference>
<reference evidence="1 2" key="1">
    <citation type="journal article" date="2024" name="G3 (Bethesda)">
        <title>Genome assembly of Hibiscus sabdariffa L. provides insights into metabolisms of medicinal natural products.</title>
        <authorList>
            <person name="Kim T."/>
        </authorList>
    </citation>
    <scope>NUCLEOTIDE SEQUENCE [LARGE SCALE GENOMIC DNA]</scope>
    <source>
        <strain evidence="1">TK-2024</strain>
        <tissue evidence="1">Old leaves</tissue>
    </source>
</reference>
<accession>A0ABR2GC36</accession>
<name>A0ABR2GC36_9ROSI</name>
<evidence type="ECO:0000313" key="2">
    <source>
        <dbReference type="Proteomes" id="UP001472677"/>
    </source>
</evidence>